<organism evidence="2 3">
    <name type="scientific">Diplodia intermedia</name>
    <dbReference type="NCBI Taxonomy" id="856260"/>
    <lineage>
        <taxon>Eukaryota</taxon>
        <taxon>Fungi</taxon>
        <taxon>Dikarya</taxon>
        <taxon>Ascomycota</taxon>
        <taxon>Pezizomycotina</taxon>
        <taxon>Dothideomycetes</taxon>
        <taxon>Dothideomycetes incertae sedis</taxon>
        <taxon>Botryosphaeriales</taxon>
        <taxon>Botryosphaeriaceae</taxon>
        <taxon>Diplodia</taxon>
    </lineage>
</organism>
<comment type="caution">
    <text evidence="2">The sequence shown here is derived from an EMBL/GenBank/DDBJ whole genome shotgun (WGS) entry which is preliminary data.</text>
</comment>
<accession>A0ABR3TCS2</accession>
<feature type="region of interest" description="Disordered" evidence="1">
    <location>
        <begin position="11"/>
        <end position="44"/>
    </location>
</feature>
<gene>
    <name evidence="2" type="ORF">SLS58_009357</name>
</gene>
<keyword evidence="3" id="KW-1185">Reference proteome</keyword>
<dbReference type="Proteomes" id="UP001521184">
    <property type="component" value="Unassembled WGS sequence"/>
</dbReference>
<dbReference type="EMBL" id="JAKEKT020000090">
    <property type="protein sequence ID" value="KAL1637348.1"/>
    <property type="molecule type" value="Genomic_DNA"/>
</dbReference>
<evidence type="ECO:0000313" key="3">
    <source>
        <dbReference type="Proteomes" id="UP001521184"/>
    </source>
</evidence>
<proteinExistence type="predicted"/>
<reference evidence="2 3" key="1">
    <citation type="journal article" date="2023" name="Plant Dis.">
        <title>First Report of Diplodia intermedia Causing Canker and Dieback Diseases on Apple Trees in Canada.</title>
        <authorList>
            <person name="Ellouze W."/>
            <person name="Ilyukhin E."/>
            <person name="Sulman M."/>
            <person name="Ali S."/>
        </authorList>
    </citation>
    <scope>NUCLEOTIDE SEQUENCE [LARGE SCALE GENOMIC DNA]</scope>
    <source>
        <strain evidence="2 3">M45-28</strain>
    </source>
</reference>
<name>A0ABR3TCS2_9PEZI</name>
<feature type="compositionally biased region" description="Low complexity" evidence="1">
    <location>
        <begin position="26"/>
        <end position="36"/>
    </location>
</feature>
<feature type="region of interest" description="Disordered" evidence="1">
    <location>
        <begin position="58"/>
        <end position="110"/>
    </location>
</feature>
<feature type="compositionally biased region" description="Basic and acidic residues" evidence="1">
    <location>
        <begin position="92"/>
        <end position="110"/>
    </location>
</feature>
<evidence type="ECO:0000313" key="2">
    <source>
        <dbReference type="EMBL" id="KAL1637348.1"/>
    </source>
</evidence>
<protein>
    <submittedName>
        <fullName evidence="2">Uncharacterized protein</fullName>
    </submittedName>
</protein>
<evidence type="ECO:0000256" key="1">
    <source>
        <dbReference type="SAM" id="MobiDB-lite"/>
    </source>
</evidence>
<sequence>ALRPLFAACMGSGSGIGKRSTRHRSGTATTSSSNGTYELRSKNGVLHSKVEAGGEICDGARTRGSFGDGDNESKRSILGQRGQSDGGGGGGRFERGCYDGSDGERGEQMC</sequence>
<feature type="non-terminal residue" evidence="2">
    <location>
        <position position="1"/>
    </location>
</feature>